<organism evidence="2 3">
    <name type="scientific">Cryptosporidium canis</name>
    <dbReference type="NCBI Taxonomy" id="195482"/>
    <lineage>
        <taxon>Eukaryota</taxon>
        <taxon>Sar</taxon>
        <taxon>Alveolata</taxon>
        <taxon>Apicomplexa</taxon>
        <taxon>Conoidasida</taxon>
        <taxon>Coccidia</taxon>
        <taxon>Eucoccidiorida</taxon>
        <taxon>Eimeriorina</taxon>
        <taxon>Cryptosporidiidae</taxon>
        <taxon>Cryptosporidium</taxon>
    </lineage>
</organism>
<dbReference type="Proteomes" id="UP001071777">
    <property type="component" value="Unassembled WGS sequence"/>
</dbReference>
<name>A0ABQ8P3U3_9CRYT</name>
<protein>
    <submittedName>
        <fullName evidence="2">Secreted protein</fullName>
    </submittedName>
</protein>
<keyword evidence="1" id="KW-0732">Signal</keyword>
<dbReference type="EMBL" id="JAPCXB010000125">
    <property type="protein sequence ID" value="KAJ1607122.1"/>
    <property type="molecule type" value="Genomic_DNA"/>
</dbReference>
<accession>A0ABQ8P3U3</accession>
<evidence type="ECO:0000256" key="1">
    <source>
        <dbReference type="SAM" id="SignalP"/>
    </source>
</evidence>
<sequence>MKNIIYLLFLFIYIVINQSLGAESDYIDNLSDVSKVSVDPKGEVSRTSAIDPGGSTSTQSVAAGNSYIDFSDSVLEGRTSSWNRFILQINDDAKKGLDCQDNLLSMTDGYYNSDNPQFVRCSDHFTHEEYPEEFFHLKSNIPVHLPTEVKNLKIISKLKRLPGSKLTDSIRLSNFPRVKNFKKKLVLLPSEPYQRVMSFAIEQCMIPSKWYLELIHCMYFGMAPKFSGMVLSYSLQDIVGAALMSISYKDEHFNSENCFNAVSLVVDDYISPHYKEICESVQTCLESKHFEKYFSKQIKEFESRIESAYSHIAPKSGLLEPMQFYRYSVLLSMSLIKDKSIDLKTYPERNFLPVRIALSSLAYYAISTNQGWEFESERAVSIFFTKLILKMLFEVLMISISRCKGKISAFSKEKANDKLVLFEMFCKEILSAGFVVEAISELDASEQLYSKAVMPQRILDRSYQSFIPDMTRDLDHSKYDNSWVHAQIDFSTPTVERPDKVQRVYRSKKLKKTFKRDTMGDGIGPSQQESTRVDRVKTGRMTRMGFKLFTRRLSIRKRN</sequence>
<evidence type="ECO:0000313" key="3">
    <source>
        <dbReference type="Proteomes" id="UP001071777"/>
    </source>
</evidence>
<reference evidence="2" key="1">
    <citation type="submission" date="2022-10" db="EMBL/GenBank/DDBJ databases">
        <title>Adaptive evolution leads to modifications in subtelomeric GC content in a zoonotic Cryptosporidium species.</title>
        <authorList>
            <person name="Li J."/>
            <person name="Feng Y."/>
            <person name="Xiao L."/>
        </authorList>
    </citation>
    <scope>NUCLEOTIDE SEQUENCE</scope>
    <source>
        <strain evidence="2">25894</strain>
    </source>
</reference>
<comment type="caution">
    <text evidence="2">The sequence shown here is derived from an EMBL/GenBank/DDBJ whole genome shotgun (WGS) entry which is preliminary data.</text>
</comment>
<feature type="chain" id="PRO_5046538276" evidence="1">
    <location>
        <begin position="22"/>
        <end position="559"/>
    </location>
</feature>
<feature type="signal peptide" evidence="1">
    <location>
        <begin position="1"/>
        <end position="21"/>
    </location>
</feature>
<keyword evidence="3" id="KW-1185">Reference proteome</keyword>
<gene>
    <name evidence="2" type="ORF">OJ252_2970</name>
</gene>
<evidence type="ECO:0000313" key="2">
    <source>
        <dbReference type="EMBL" id="KAJ1607122.1"/>
    </source>
</evidence>
<proteinExistence type="predicted"/>